<dbReference type="Pfam" id="PF08240">
    <property type="entry name" value="ADH_N"/>
    <property type="match status" value="1"/>
</dbReference>
<dbReference type="eggNOG" id="COG0604">
    <property type="taxonomic scope" value="Bacteria"/>
</dbReference>
<dbReference type="PANTHER" id="PTHR48106">
    <property type="entry name" value="QUINONE OXIDOREDUCTASE PIG3-RELATED"/>
    <property type="match status" value="1"/>
</dbReference>
<dbReference type="CDD" id="cd05289">
    <property type="entry name" value="MDR_like_2"/>
    <property type="match status" value="1"/>
</dbReference>
<dbReference type="SUPFAM" id="SSF51735">
    <property type="entry name" value="NAD(P)-binding Rossmann-fold domains"/>
    <property type="match status" value="1"/>
</dbReference>
<dbReference type="InterPro" id="IPR020843">
    <property type="entry name" value="ER"/>
</dbReference>
<protein>
    <submittedName>
        <fullName evidence="4">Alcohol dehydrogenase GroES domain protein</fullName>
    </submittedName>
</protein>
<dbReference type="InterPro" id="IPR036291">
    <property type="entry name" value="NAD(P)-bd_dom_sf"/>
</dbReference>
<dbReference type="GO" id="GO:0016651">
    <property type="term" value="F:oxidoreductase activity, acting on NAD(P)H"/>
    <property type="evidence" value="ECO:0007669"/>
    <property type="project" value="TreeGrafter"/>
</dbReference>
<evidence type="ECO:0000256" key="2">
    <source>
        <dbReference type="ARBA" id="ARBA00023002"/>
    </source>
</evidence>
<sequence length="315" mass="31474">MRLETPMTLSTHIVATAYGDPTEVLSAVEAELPSPGPGQVAVEVRAAGVNPMDLKIVTGFMGTDESKLPRRLGLEVAGVVTAIGDGVEPAVGDEVIVYPAAGGYTDRLIAEASSVHTKPTELDFEHAAGLLLVGGTAADLVATAGVGSGDVVLIHGGAGAVGTIAVQLAVRAGASVIATASPANHTFLAGLGAVPVAYGPGLLDRVTDAATGPVTASVDTVGTDEAIDTSLALHAADRIVSIAAFGRADDGIVLLDGSTADSKRHRSDAAAGLIADAASGTLVTEVAKTFDLRDAGQALGELGRSHPRGKFILLP</sequence>
<dbReference type="EMBL" id="CP001802">
    <property type="protein sequence ID" value="ACY22738.1"/>
    <property type="molecule type" value="Genomic_DNA"/>
</dbReference>
<accession>D0LF43</accession>
<keyword evidence="1" id="KW-0521">NADP</keyword>
<dbReference type="InterPro" id="IPR013154">
    <property type="entry name" value="ADH-like_N"/>
</dbReference>
<dbReference type="KEGG" id="gbr:Gbro_3546"/>
<evidence type="ECO:0000259" key="3">
    <source>
        <dbReference type="SMART" id="SM00829"/>
    </source>
</evidence>
<dbReference type="SUPFAM" id="SSF50129">
    <property type="entry name" value="GroES-like"/>
    <property type="match status" value="1"/>
</dbReference>
<evidence type="ECO:0000313" key="4">
    <source>
        <dbReference type="EMBL" id="ACY22738.1"/>
    </source>
</evidence>
<dbReference type="InterPro" id="IPR011032">
    <property type="entry name" value="GroES-like_sf"/>
</dbReference>
<dbReference type="GO" id="GO:0070402">
    <property type="term" value="F:NADPH binding"/>
    <property type="evidence" value="ECO:0007669"/>
    <property type="project" value="TreeGrafter"/>
</dbReference>
<dbReference type="STRING" id="526226.Gbro_3546"/>
<feature type="domain" description="Enoyl reductase (ER)" evidence="3">
    <location>
        <begin position="19"/>
        <end position="313"/>
    </location>
</feature>
<evidence type="ECO:0000313" key="5">
    <source>
        <dbReference type="Proteomes" id="UP000001219"/>
    </source>
</evidence>
<dbReference type="Proteomes" id="UP000001219">
    <property type="component" value="Chromosome"/>
</dbReference>
<keyword evidence="5" id="KW-1185">Reference proteome</keyword>
<dbReference type="OrthoDB" id="9801186at2"/>
<organism evidence="4 5">
    <name type="scientific">Gordonia bronchialis (strain ATCC 25592 / DSM 43247 / BCRC 13721 / JCM 3198 / KCTC 3076 / NBRC 16047 / NCTC 10667)</name>
    <name type="common">Rhodococcus bronchialis</name>
    <dbReference type="NCBI Taxonomy" id="526226"/>
    <lineage>
        <taxon>Bacteria</taxon>
        <taxon>Bacillati</taxon>
        <taxon>Actinomycetota</taxon>
        <taxon>Actinomycetes</taxon>
        <taxon>Mycobacteriales</taxon>
        <taxon>Gordoniaceae</taxon>
        <taxon>Gordonia</taxon>
    </lineage>
</organism>
<name>D0LF43_GORB4</name>
<dbReference type="Gene3D" id="3.40.50.720">
    <property type="entry name" value="NAD(P)-binding Rossmann-like Domain"/>
    <property type="match status" value="1"/>
</dbReference>
<dbReference type="AlphaFoldDB" id="D0LF43"/>
<dbReference type="Gene3D" id="3.90.180.10">
    <property type="entry name" value="Medium-chain alcohol dehydrogenases, catalytic domain"/>
    <property type="match status" value="1"/>
</dbReference>
<reference evidence="4 5" key="2">
    <citation type="journal article" date="2010" name="Stand. Genomic Sci.">
        <title>Complete genome sequence of Gordonia bronchialis type strain (3410).</title>
        <authorList>
            <person name="Ivanova N."/>
            <person name="Sikorski J."/>
            <person name="Jando M."/>
            <person name="Lapidus A."/>
            <person name="Nolan M."/>
            <person name="Lucas S."/>
            <person name="Del Rio T.G."/>
            <person name="Tice H."/>
            <person name="Copeland A."/>
            <person name="Cheng J.F."/>
            <person name="Chen F."/>
            <person name="Bruce D."/>
            <person name="Goodwin L."/>
            <person name="Pitluck S."/>
            <person name="Mavromatis K."/>
            <person name="Ovchinnikova G."/>
            <person name="Pati A."/>
            <person name="Chen A."/>
            <person name="Palaniappan K."/>
            <person name="Land M."/>
            <person name="Hauser L."/>
            <person name="Chang Y.J."/>
            <person name="Jeffries C.D."/>
            <person name="Chain P."/>
            <person name="Saunders E."/>
            <person name="Han C."/>
            <person name="Detter J.C."/>
            <person name="Brettin T."/>
            <person name="Rohde M."/>
            <person name="Goker M."/>
            <person name="Bristow J."/>
            <person name="Eisen J.A."/>
            <person name="Markowitz V."/>
            <person name="Hugenholtz P."/>
            <person name="Klenk H.P."/>
            <person name="Kyrpides N.C."/>
        </authorList>
    </citation>
    <scope>NUCLEOTIDE SEQUENCE [LARGE SCALE GENOMIC DNA]</scope>
    <source>
        <strain evidence="5">ATCC 25592 / DSM 43247 / BCRC 13721 / JCM 3198 / KCTC 3076 / NBRC 16047 / NCTC 10667</strain>
    </source>
</reference>
<dbReference type="HOGENOM" id="CLU_026673_3_3_11"/>
<proteinExistence type="predicted"/>
<keyword evidence="2" id="KW-0560">Oxidoreductase</keyword>
<dbReference type="SMART" id="SM00829">
    <property type="entry name" value="PKS_ER"/>
    <property type="match status" value="1"/>
</dbReference>
<reference evidence="5" key="1">
    <citation type="submission" date="2009-10" db="EMBL/GenBank/DDBJ databases">
        <title>The complete chromosome of Gordonia bronchialis DSM 43247.</title>
        <authorList>
            <consortium name="US DOE Joint Genome Institute (JGI-PGF)"/>
            <person name="Lucas S."/>
            <person name="Copeland A."/>
            <person name="Lapidus A."/>
            <person name="Glavina del Rio T."/>
            <person name="Dalin E."/>
            <person name="Tice H."/>
            <person name="Bruce D."/>
            <person name="Goodwin L."/>
            <person name="Pitluck S."/>
            <person name="Kyrpides N."/>
            <person name="Mavromatis K."/>
            <person name="Ivanova N."/>
            <person name="Ovchinnikova G."/>
            <person name="Saunders E."/>
            <person name="Brettin T."/>
            <person name="Detter J.C."/>
            <person name="Han C."/>
            <person name="Larimer F."/>
            <person name="Land M."/>
            <person name="Hauser L."/>
            <person name="Markowitz V."/>
            <person name="Cheng J.-F."/>
            <person name="Hugenholtz P."/>
            <person name="Woyke T."/>
            <person name="Wu D."/>
            <person name="Jando M."/>
            <person name="Schneider S."/>
            <person name="Goeker M."/>
            <person name="Klenk H.-P."/>
            <person name="Eisen J.A."/>
        </authorList>
    </citation>
    <scope>NUCLEOTIDE SEQUENCE [LARGE SCALE GENOMIC DNA]</scope>
    <source>
        <strain evidence="5">ATCC 25592 / DSM 43247 / BCRC 13721 / JCM 3198 / KCTC 3076 / NBRC 16047 / NCTC 10667</strain>
    </source>
</reference>
<evidence type="ECO:0000256" key="1">
    <source>
        <dbReference type="ARBA" id="ARBA00022857"/>
    </source>
</evidence>
<gene>
    <name evidence="4" type="ordered locus">Gbro_3546</name>
</gene>